<sequence length="95" mass="9959">MTNTPTILTGELVVAADPNIRFRSTKDYIGAMTEITAASCAADGSGIDLEWGGAFKNFPEDGITLTHDGVLLYEDASANTYSQDGSVAKIGGSQR</sequence>
<organism evidence="1 2">
    <name type="scientific">Sulfitobacter delicatus</name>
    <dbReference type="NCBI Taxonomy" id="218672"/>
    <lineage>
        <taxon>Bacteria</taxon>
        <taxon>Pseudomonadati</taxon>
        <taxon>Pseudomonadota</taxon>
        <taxon>Alphaproteobacteria</taxon>
        <taxon>Rhodobacterales</taxon>
        <taxon>Roseobacteraceae</taxon>
        <taxon>Sulfitobacter</taxon>
    </lineage>
</organism>
<name>A0A1G7ZPQ6_9RHOB</name>
<reference evidence="2" key="1">
    <citation type="submission" date="2016-10" db="EMBL/GenBank/DDBJ databases">
        <authorList>
            <person name="Varghese N."/>
            <person name="Submissions S."/>
        </authorList>
    </citation>
    <scope>NUCLEOTIDE SEQUENCE [LARGE SCALE GENOMIC DNA]</scope>
    <source>
        <strain evidence="2">DSM 16477</strain>
    </source>
</reference>
<keyword evidence="2" id="KW-1185">Reference proteome</keyword>
<accession>A0A1G7ZPQ6</accession>
<gene>
    <name evidence="1" type="ORF">SAMN04489759_12410</name>
</gene>
<evidence type="ECO:0000313" key="2">
    <source>
        <dbReference type="Proteomes" id="UP000199399"/>
    </source>
</evidence>
<protein>
    <submittedName>
        <fullName evidence="1">Uncharacterized protein</fullName>
    </submittedName>
</protein>
<dbReference type="AlphaFoldDB" id="A0A1G7ZPQ6"/>
<dbReference type="STRING" id="218672.SAMN04489759_12410"/>
<proteinExistence type="predicted"/>
<dbReference type="Proteomes" id="UP000199399">
    <property type="component" value="Unassembled WGS sequence"/>
</dbReference>
<dbReference type="EMBL" id="FNBP01000024">
    <property type="protein sequence ID" value="SDH10683.1"/>
    <property type="molecule type" value="Genomic_DNA"/>
</dbReference>
<evidence type="ECO:0000313" key="1">
    <source>
        <dbReference type="EMBL" id="SDH10683.1"/>
    </source>
</evidence>